<protein>
    <submittedName>
        <fullName evidence="5">Transcriptional regulator, MarR family</fullName>
    </submittedName>
</protein>
<keyword evidence="6" id="KW-1185">Reference proteome</keyword>
<accession>A0A1B3BBD8</accession>
<dbReference type="KEGG" id="ksd:KS2013_1393"/>
<organism evidence="5 6">
    <name type="scientific">Kangiella sediminilitoris</name>
    <dbReference type="NCBI Taxonomy" id="1144748"/>
    <lineage>
        <taxon>Bacteria</taxon>
        <taxon>Pseudomonadati</taxon>
        <taxon>Pseudomonadota</taxon>
        <taxon>Gammaproteobacteria</taxon>
        <taxon>Kangiellales</taxon>
        <taxon>Kangiellaceae</taxon>
        <taxon>Kangiella</taxon>
    </lineage>
</organism>
<dbReference type="GO" id="GO:0003700">
    <property type="term" value="F:DNA-binding transcription factor activity"/>
    <property type="evidence" value="ECO:0007669"/>
    <property type="project" value="InterPro"/>
</dbReference>
<evidence type="ECO:0000256" key="1">
    <source>
        <dbReference type="ARBA" id="ARBA00023015"/>
    </source>
</evidence>
<evidence type="ECO:0000256" key="2">
    <source>
        <dbReference type="ARBA" id="ARBA00023125"/>
    </source>
</evidence>
<dbReference type="OrthoDB" id="6195716at2"/>
<dbReference type="AlphaFoldDB" id="A0A1B3BBD8"/>
<dbReference type="SUPFAM" id="SSF46785">
    <property type="entry name" value="Winged helix' DNA-binding domain"/>
    <property type="match status" value="1"/>
</dbReference>
<proteinExistence type="predicted"/>
<keyword evidence="1" id="KW-0805">Transcription regulation</keyword>
<dbReference type="SMART" id="SM00347">
    <property type="entry name" value="HTH_MARR"/>
    <property type="match status" value="1"/>
</dbReference>
<keyword evidence="3" id="KW-0804">Transcription</keyword>
<evidence type="ECO:0000313" key="6">
    <source>
        <dbReference type="Proteomes" id="UP000094147"/>
    </source>
</evidence>
<evidence type="ECO:0000256" key="3">
    <source>
        <dbReference type="ARBA" id="ARBA00023163"/>
    </source>
</evidence>
<dbReference type="InterPro" id="IPR011991">
    <property type="entry name" value="ArsR-like_HTH"/>
</dbReference>
<evidence type="ECO:0000259" key="4">
    <source>
        <dbReference type="PROSITE" id="PS50995"/>
    </source>
</evidence>
<dbReference type="Proteomes" id="UP000094147">
    <property type="component" value="Chromosome"/>
</dbReference>
<dbReference type="PANTHER" id="PTHR42756">
    <property type="entry name" value="TRANSCRIPTIONAL REGULATOR, MARR"/>
    <property type="match status" value="1"/>
</dbReference>
<dbReference type="CDD" id="cd00090">
    <property type="entry name" value="HTH_ARSR"/>
    <property type="match status" value="1"/>
</dbReference>
<dbReference type="PROSITE" id="PS50995">
    <property type="entry name" value="HTH_MARR_2"/>
    <property type="match status" value="1"/>
</dbReference>
<reference evidence="6" key="1">
    <citation type="submission" date="2015-08" db="EMBL/GenBank/DDBJ databases">
        <authorList>
            <person name="Kim K.M."/>
        </authorList>
    </citation>
    <scope>NUCLEOTIDE SEQUENCE [LARGE SCALE GENOMIC DNA]</scope>
    <source>
        <strain evidence="6">KCTC 23892</strain>
    </source>
</reference>
<dbReference type="InterPro" id="IPR036390">
    <property type="entry name" value="WH_DNA-bd_sf"/>
</dbReference>
<dbReference type="InterPro" id="IPR036388">
    <property type="entry name" value="WH-like_DNA-bd_sf"/>
</dbReference>
<keyword evidence="2" id="KW-0238">DNA-binding</keyword>
<feature type="domain" description="HTH marR-type" evidence="4">
    <location>
        <begin position="5"/>
        <end position="137"/>
    </location>
</feature>
<dbReference type="RefSeq" id="WP_068991753.1">
    <property type="nucleotide sequence ID" value="NZ_CP012418.1"/>
</dbReference>
<dbReference type="EMBL" id="CP012418">
    <property type="protein sequence ID" value="AOE50105.1"/>
    <property type="molecule type" value="Genomic_DNA"/>
</dbReference>
<sequence>MSFFQQDIAEKLFHLLNSFHVSSKDIEKGMELTQERLEILFVLVNQGPQTINQLAEIEQVSAPAITRTVKALEKLGYAIKSRSKTDQRVVYVAPTRKSQQTIEAIRTQQKRLVGDLLQNFSKDEYKLLDDGVSLLLSNSNKSKAKRG</sequence>
<dbReference type="GO" id="GO:0003677">
    <property type="term" value="F:DNA binding"/>
    <property type="evidence" value="ECO:0007669"/>
    <property type="project" value="UniProtKB-KW"/>
</dbReference>
<dbReference type="STRING" id="1144748.KS2013_1393"/>
<name>A0A1B3BBD8_9GAMM</name>
<dbReference type="PANTHER" id="PTHR42756:SF1">
    <property type="entry name" value="TRANSCRIPTIONAL REPRESSOR OF EMRAB OPERON"/>
    <property type="match status" value="1"/>
</dbReference>
<dbReference type="Pfam" id="PF01047">
    <property type="entry name" value="MarR"/>
    <property type="match status" value="1"/>
</dbReference>
<dbReference type="InterPro" id="IPR000835">
    <property type="entry name" value="HTH_MarR-typ"/>
</dbReference>
<gene>
    <name evidence="5" type="ORF">KS2013_1393</name>
</gene>
<dbReference type="Gene3D" id="1.10.10.10">
    <property type="entry name" value="Winged helix-like DNA-binding domain superfamily/Winged helix DNA-binding domain"/>
    <property type="match status" value="1"/>
</dbReference>
<evidence type="ECO:0000313" key="5">
    <source>
        <dbReference type="EMBL" id="AOE50105.1"/>
    </source>
</evidence>